<proteinExistence type="predicted"/>
<keyword evidence="3" id="KW-0489">Methyltransferase</keyword>
<dbReference type="RefSeq" id="WP_121897817.1">
    <property type="nucleotide sequence ID" value="NZ_RCNT01000004.1"/>
</dbReference>
<organism evidence="3 4">
    <name type="scientific">Rhodophyticola porphyridii</name>
    <dbReference type="NCBI Taxonomy" id="1852017"/>
    <lineage>
        <taxon>Bacteria</taxon>
        <taxon>Pseudomonadati</taxon>
        <taxon>Pseudomonadota</taxon>
        <taxon>Alphaproteobacteria</taxon>
        <taxon>Rhodobacterales</taxon>
        <taxon>Roseobacteraceae</taxon>
        <taxon>Rhodophyticola</taxon>
    </lineage>
</organism>
<evidence type="ECO:0000313" key="4">
    <source>
        <dbReference type="Proteomes" id="UP000281343"/>
    </source>
</evidence>
<dbReference type="SUPFAM" id="SSF53335">
    <property type="entry name" value="S-adenosyl-L-methionine-dependent methyltransferases"/>
    <property type="match status" value="1"/>
</dbReference>
<dbReference type="Pfam" id="PF13649">
    <property type="entry name" value="Methyltransf_25"/>
    <property type="match status" value="1"/>
</dbReference>
<dbReference type="Proteomes" id="UP000281343">
    <property type="component" value="Unassembled WGS sequence"/>
</dbReference>
<dbReference type="InterPro" id="IPR041698">
    <property type="entry name" value="Methyltransf_25"/>
</dbReference>
<comment type="caution">
    <text evidence="3">The sequence shown here is derived from an EMBL/GenBank/DDBJ whole genome shotgun (WGS) entry which is preliminary data.</text>
</comment>
<dbReference type="Gene3D" id="3.40.50.150">
    <property type="entry name" value="Vaccinia Virus protein VP39"/>
    <property type="match status" value="1"/>
</dbReference>
<dbReference type="InterPro" id="IPR029063">
    <property type="entry name" value="SAM-dependent_MTases_sf"/>
</dbReference>
<reference evidence="3 4" key="1">
    <citation type="submission" date="2018-10" db="EMBL/GenBank/DDBJ databases">
        <authorList>
            <person name="Jung H.S."/>
            <person name="Jeon C.O."/>
        </authorList>
    </citation>
    <scope>NUCLEOTIDE SEQUENCE [LARGE SCALE GENOMIC DNA]</scope>
    <source>
        <strain evidence="3 4">MA-7-27</strain>
    </source>
</reference>
<dbReference type="AlphaFoldDB" id="A0A3L9Y5K4"/>
<evidence type="ECO:0000259" key="2">
    <source>
        <dbReference type="Pfam" id="PF13649"/>
    </source>
</evidence>
<name>A0A3L9Y5K4_9RHOB</name>
<keyword evidence="4" id="KW-1185">Reference proteome</keyword>
<evidence type="ECO:0000256" key="1">
    <source>
        <dbReference type="ARBA" id="ARBA00022679"/>
    </source>
</evidence>
<feature type="domain" description="Methyltransferase" evidence="2">
    <location>
        <begin position="63"/>
        <end position="153"/>
    </location>
</feature>
<dbReference type="EMBL" id="RCNT01000004">
    <property type="protein sequence ID" value="RMA42337.1"/>
    <property type="molecule type" value="Genomic_DNA"/>
</dbReference>
<evidence type="ECO:0000313" key="3">
    <source>
        <dbReference type="EMBL" id="RMA42337.1"/>
    </source>
</evidence>
<sequence length="216" mass="24538">MSQEKKEFDQSGYWIDRHRQYIGDPRSIGNMGKTRAENEQGDIIVQSLCQRIAQHYSKNLSSVLDLGCGYGRIAGSFIDQSMKYTGLDVSVHALQQAKRKHPKGRFIQKDLNEWNPTGTFNLVCALYILVHFVDDSLWKAFFGKAAKSVIQGGYLIIADEFPAQRRSSKHYVARPFQEYLGIMEKEGLELDTSAWDDVFGDDQPGSAKAFKFLKKT</sequence>
<dbReference type="GO" id="GO:0008168">
    <property type="term" value="F:methyltransferase activity"/>
    <property type="evidence" value="ECO:0007669"/>
    <property type="project" value="UniProtKB-KW"/>
</dbReference>
<dbReference type="OrthoDB" id="9777638at2"/>
<dbReference type="CDD" id="cd02440">
    <property type="entry name" value="AdoMet_MTases"/>
    <property type="match status" value="1"/>
</dbReference>
<protein>
    <submittedName>
        <fullName evidence="3">Class I SAM-dependent methyltransferase</fullName>
    </submittedName>
</protein>
<dbReference type="GO" id="GO:0032259">
    <property type="term" value="P:methylation"/>
    <property type="evidence" value="ECO:0007669"/>
    <property type="project" value="UniProtKB-KW"/>
</dbReference>
<accession>A0A3L9Y5K4</accession>
<keyword evidence="1 3" id="KW-0808">Transferase</keyword>
<gene>
    <name evidence="3" type="ORF">D9R08_09525</name>
</gene>
<dbReference type="PANTHER" id="PTHR43861">
    <property type="entry name" value="TRANS-ACONITATE 2-METHYLTRANSFERASE-RELATED"/>
    <property type="match status" value="1"/>
</dbReference>